<keyword evidence="3" id="KW-1185">Reference proteome</keyword>
<protein>
    <submittedName>
        <fullName evidence="2">HET-domain-containing protein</fullName>
    </submittedName>
</protein>
<evidence type="ECO:0000313" key="3">
    <source>
        <dbReference type="Proteomes" id="UP000077248"/>
    </source>
</evidence>
<dbReference type="PANTHER" id="PTHR33112">
    <property type="entry name" value="DOMAIN PROTEIN, PUTATIVE-RELATED"/>
    <property type="match status" value="1"/>
</dbReference>
<dbReference type="PANTHER" id="PTHR33112:SF10">
    <property type="entry name" value="TOL"/>
    <property type="match status" value="1"/>
</dbReference>
<feature type="domain" description="Heterokaryon incompatibility" evidence="1">
    <location>
        <begin position="188"/>
        <end position="336"/>
    </location>
</feature>
<sequence>MSVSVATSLCDRCSPMFQGSFPWGIHNHHASIQSLEEAANKNCVICRDVWKDLVKRPDFDRETFHGDTTREDWVTRYYIGRDCISVYLYGPPAHTHLLFRYGGTQLEHRSQPHTSRTWAGSTSNSEAPKKWLSQCLGTHPKCQAAEVLRARRPRKASTMRLLQIEQVDEDQVRLLVNPFSDPAFAPRYATLSHCWGQDPFFMLTNQTKDQLTSGILTSILSQTFRDAISVAKSLKIQYIWIDSLCIIQDSDQDWEEQAPLMDEVYRHAFLCIAAAASAKSSSGCFRTREASSRATCEVTTSWNDRPNSVYQIYNSKIWPNVFEDQPLISRAWVVQELQLSPRILYFNSTQIFWQCYDKLACEELPTHIEPDWGTADQQDDNLKFNTYVYHHQPLIGDRAPPMIRKNEYMRIWCGILEQYTKCRLTFLNDKLVAISGIARLFCQPLADTYCAGLWTRRMPIELLWTRGMRDFPKPALPKSTQECYRAPSWSWASIDEPITPSHFHDHYQDRVIILVETKSCHATTKTGDAFSEILSGVIRLSGFLSKMKLRPIPDSESVTHWSAFLKDMWLHDADFLGLPRVILDHKPPDPHEMLCLPILLYFDGEEWELECLILVAIEGKKDTFERFGRLTIPVNELLADYRECELGGEGSDSEFEDEDSSVEVQSRHSPWHHFILSWGKYYVNGVKSDESLEYKTIAVPGAVEISIE</sequence>
<dbReference type="EMBL" id="KV441511">
    <property type="protein sequence ID" value="OAG13447.1"/>
    <property type="molecule type" value="Genomic_DNA"/>
</dbReference>
<evidence type="ECO:0000259" key="1">
    <source>
        <dbReference type="Pfam" id="PF06985"/>
    </source>
</evidence>
<dbReference type="Pfam" id="PF06985">
    <property type="entry name" value="HET"/>
    <property type="match status" value="1"/>
</dbReference>
<dbReference type="OMA" id="EMASCET"/>
<organism evidence="2 3">
    <name type="scientific">Alternaria alternata</name>
    <name type="common">Alternaria rot fungus</name>
    <name type="synonym">Torula alternata</name>
    <dbReference type="NCBI Taxonomy" id="5599"/>
    <lineage>
        <taxon>Eukaryota</taxon>
        <taxon>Fungi</taxon>
        <taxon>Dikarya</taxon>
        <taxon>Ascomycota</taxon>
        <taxon>Pezizomycotina</taxon>
        <taxon>Dothideomycetes</taxon>
        <taxon>Pleosporomycetidae</taxon>
        <taxon>Pleosporales</taxon>
        <taxon>Pleosporineae</taxon>
        <taxon>Pleosporaceae</taxon>
        <taxon>Alternaria</taxon>
        <taxon>Alternaria sect. Alternaria</taxon>
        <taxon>Alternaria alternata complex</taxon>
    </lineage>
</organism>
<accession>A0A177D2D3</accession>
<dbReference type="KEGG" id="aalt:CC77DRAFT_1003316"/>
<dbReference type="VEuPathDB" id="FungiDB:CC77DRAFT_1003316"/>
<dbReference type="GeneID" id="29108796"/>
<evidence type="ECO:0000313" key="2">
    <source>
        <dbReference type="EMBL" id="OAG13447.1"/>
    </source>
</evidence>
<dbReference type="InterPro" id="IPR010730">
    <property type="entry name" value="HET"/>
</dbReference>
<name>A0A177D2D3_ALTAL</name>
<dbReference type="Proteomes" id="UP000077248">
    <property type="component" value="Unassembled WGS sequence"/>
</dbReference>
<reference evidence="2 3" key="1">
    <citation type="submission" date="2016-05" db="EMBL/GenBank/DDBJ databases">
        <title>Comparative analysis of secretome profiles of manganese(II)-oxidizing ascomycete fungi.</title>
        <authorList>
            <consortium name="DOE Joint Genome Institute"/>
            <person name="Zeiner C.A."/>
            <person name="Purvine S.O."/>
            <person name="Zink E.M."/>
            <person name="Wu S."/>
            <person name="Pasa-Tolic L."/>
            <person name="Chaput D.L."/>
            <person name="Haridas S."/>
            <person name="Grigoriev I.V."/>
            <person name="Santelli C.M."/>
            <person name="Hansel C.M."/>
        </authorList>
    </citation>
    <scope>NUCLEOTIDE SEQUENCE [LARGE SCALE GENOMIC DNA]</scope>
    <source>
        <strain evidence="2 3">SRC1lrK2f</strain>
    </source>
</reference>
<dbReference type="RefSeq" id="XP_018378868.1">
    <property type="nucleotide sequence ID" value="XM_018523202.1"/>
</dbReference>
<gene>
    <name evidence="2" type="ORF">CC77DRAFT_1003316</name>
</gene>
<dbReference type="STRING" id="5599.A0A177D2D3"/>
<proteinExistence type="predicted"/>
<dbReference type="AlphaFoldDB" id="A0A177D2D3"/>